<protein>
    <submittedName>
        <fullName evidence="2">Uncharacterized protein</fullName>
    </submittedName>
</protein>
<name>A0A2A2AD55_9BURK</name>
<sequence length="126" mass="14136">MQAAPQVVAVRVGRMLTAGPQPSARDRREFQRMGAEKAEAFAQSWQAMAVQALAAQQQWALWCTQAWWQMALGGWMQPGAWEQLARGAQQRLREAGLDTALSGIQPVHRRATANARRLTGQRRSRR</sequence>
<evidence type="ECO:0000313" key="2">
    <source>
        <dbReference type="EMBL" id="PAT35519.1"/>
    </source>
</evidence>
<accession>A0A2A2AD55</accession>
<dbReference type="NCBIfam" id="NF045536">
    <property type="entry name" value="phasin_PhaP6"/>
    <property type="match status" value="1"/>
</dbReference>
<proteinExistence type="predicted"/>
<dbReference type="Proteomes" id="UP000217999">
    <property type="component" value="Unassembled WGS sequence"/>
</dbReference>
<dbReference type="EMBL" id="NSJF01000002">
    <property type="protein sequence ID" value="PAT35519.1"/>
    <property type="molecule type" value="Genomic_DNA"/>
</dbReference>
<dbReference type="InterPro" id="IPR053785">
    <property type="entry name" value="PhaP6-like"/>
</dbReference>
<evidence type="ECO:0000313" key="3">
    <source>
        <dbReference type="Proteomes" id="UP000217999"/>
    </source>
</evidence>
<comment type="caution">
    <text evidence="2">The sequence shown here is derived from an EMBL/GenBank/DDBJ whole genome shotgun (WGS) entry which is preliminary data.</text>
</comment>
<evidence type="ECO:0000256" key="1">
    <source>
        <dbReference type="SAM" id="MobiDB-lite"/>
    </source>
</evidence>
<reference evidence="2 3" key="1">
    <citation type="submission" date="2017-08" db="EMBL/GenBank/DDBJ databases">
        <title>WGS of Clinical strains of the CDC Group NO-1 linked to zoonotic infections in humans.</title>
        <authorList>
            <person name="Bernier A.-M."/>
            <person name="Bernard K."/>
        </authorList>
    </citation>
    <scope>NUCLEOTIDE SEQUENCE [LARGE SCALE GENOMIC DNA]</scope>
    <source>
        <strain evidence="2 3">NML03-0146</strain>
    </source>
</reference>
<feature type="region of interest" description="Disordered" evidence="1">
    <location>
        <begin position="103"/>
        <end position="126"/>
    </location>
</feature>
<dbReference type="AlphaFoldDB" id="A0A2A2AD55"/>
<gene>
    <name evidence="2" type="ORF">CK620_04655</name>
</gene>
<organism evidence="2 3">
    <name type="scientific">Vandammella animalimorsus</name>
    <dbReference type="NCBI Taxonomy" id="2029117"/>
    <lineage>
        <taxon>Bacteria</taxon>
        <taxon>Pseudomonadati</taxon>
        <taxon>Pseudomonadota</taxon>
        <taxon>Betaproteobacteria</taxon>
        <taxon>Burkholderiales</taxon>
        <taxon>Comamonadaceae</taxon>
        <taxon>Vandammella</taxon>
    </lineage>
</organism>